<keyword evidence="2" id="KW-1133">Transmembrane helix</keyword>
<dbReference type="Pfam" id="PF00563">
    <property type="entry name" value="EAL"/>
    <property type="match status" value="1"/>
</dbReference>
<dbReference type="PROSITE" id="PS50883">
    <property type="entry name" value="EAL"/>
    <property type="match status" value="1"/>
</dbReference>
<evidence type="ECO:0000313" key="5">
    <source>
        <dbReference type="EMBL" id="ABE37035.1"/>
    </source>
</evidence>
<dbReference type="GO" id="GO:0071111">
    <property type="term" value="F:cyclic-guanylate-specific phosphodiesterase activity"/>
    <property type="evidence" value="ECO:0007669"/>
    <property type="project" value="InterPro"/>
</dbReference>
<feature type="domain" description="EAL" evidence="4">
    <location>
        <begin position="226"/>
        <end position="470"/>
    </location>
</feature>
<gene>
    <name evidence="5" type="ORF">Bxe_C1171</name>
</gene>
<evidence type="ECO:0000259" key="4">
    <source>
        <dbReference type="PROSITE" id="PS50883"/>
    </source>
</evidence>
<sequence length="486" mass="52174">MRTGAQHFVGSLLLLCLSAGCYAEDPATFSYLIRSATGIANPGSAASAAFPDHGCAEAGAFLLPAAFGDAGMKAFIPADAIRKACAFHPANPGASSPSFPATNAVQRAPDAVETQPGSRRLDALSAPSADMDSSPPGVARNAGDVTPSTKPVESPAGASMPGRMDWALPAGHFHQPKKHAGPTNQTISAAHYRWLLFASVLVLTVALLVLFGASGALLYLRWFSERAILARAVNRGLRRNEFHLEYQPVFYTRTRKCIGLEVALRWKNEAYGLRGEGWYMDKLVDRRSTRKLVAFVLSTAETELAGLANGRKLYLMVNLWKTCLESEECLSLIAATARSFTVSRLVFQVKADDLPQQLGSLERLRADRVRVALSGIRTTTSLTASALPAGLEFIKIDRDVMGLDEADRLWTLQTIAAAGRQLNIAVIADGVEGSGQYLAVGRARIDLAQGFFLGKAIPVAQLPVFFARLDWWQGKHVSTGSAASFA</sequence>
<dbReference type="PANTHER" id="PTHR33121">
    <property type="entry name" value="CYCLIC DI-GMP PHOSPHODIESTERASE PDEF"/>
    <property type="match status" value="1"/>
</dbReference>
<feature type="compositionally biased region" description="Low complexity" evidence="1">
    <location>
        <begin position="123"/>
        <end position="136"/>
    </location>
</feature>
<dbReference type="PROSITE" id="PS51257">
    <property type="entry name" value="PROKAR_LIPOPROTEIN"/>
    <property type="match status" value="1"/>
</dbReference>
<dbReference type="CDD" id="cd01948">
    <property type="entry name" value="EAL"/>
    <property type="match status" value="1"/>
</dbReference>
<dbReference type="RefSeq" id="WP_011494282.1">
    <property type="nucleotide sequence ID" value="NC_007953.1"/>
</dbReference>
<accession>Q13FV4</accession>
<dbReference type="PANTHER" id="PTHR33121:SF79">
    <property type="entry name" value="CYCLIC DI-GMP PHOSPHODIESTERASE PDED-RELATED"/>
    <property type="match status" value="1"/>
</dbReference>
<proteinExistence type="predicted"/>
<evidence type="ECO:0000256" key="3">
    <source>
        <dbReference type="SAM" id="SignalP"/>
    </source>
</evidence>
<name>Q13FV4_PARXL</name>
<reference evidence="5 6" key="1">
    <citation type="journal article" date="2006" name="Proc. Natl. Acad. Sci. U.S.A.">
        <title>Burkholderia xenovorans LB400 harbors a multi-replicon, 9.73-Mbp genome shaped for versatility.</title>
        <authorList>
            <person name="Chain P.S."/>
            <person name="Denef V.J."/>
            <person name="Konstantinidis K.T."/>
            <person name="Vergez L.M."/>
            <person name="Agullo L."/>
            <person name="Reyes V.L."/>
            <person name="Hauser L."/>
            <person name="Cordova M."/>
            <person name="Gomez L."/>
            <person name="Gonzalez M."/>
            <person name="Land M."/>
            <person name="Lao V."/>
            <person name="Larimer F."/>
            <person name="LiPuma J.J."/>
            <person name="Mahenthiralingam E."/>
            <person name="Malfatti S.A."/>
            <person name="Marx C.J."/>
            <person name="Parnell J.J."/>
            <person name="Ramette A."/>
            <person name="Richardson P."/>
            <person name="Seeger M."/>
            <person name="Smith D."/>
            <person name="Spilker T."/>
            <person name="Sul W.J."/>
            <person name="Tsoi T.V."/>
            <person name="Ulrich L.E."/>
            <person name="Zhulin I.B."/>
            <person name="Tiedje J.M."/>
        </authorList>
    </citation>
    <scope>NUCLEOTIDE SEQUENCE [LARGE SCALE GENOMIC DNA]</scope>
    <source>
        <strain evidence="5 6">LB400</strain>
    </source>
</reference>
<dbReference type="SUPFAM" id="SSF141868">
    <property type="entry name" value="EAL domain-like"/>
    <property type="match status" value="1"/>
</dbReference>
<dbReference type="InterPro" id="IPR001633">
    <property type="entry name" value="EAL_dom"/>
</dbReference>
<dbReference type="InterPro" id="IPR035919">
    <property type="entry name" value="EAL_sf"/>
</dbReference>
<dbReference type="AlphaFoldDB" id="Q13FV4"/>
<dbReference type="STRING" id="266265.Bxe_C1171"/>
<dbReference type="SMART" id="SM00052">
    <property type="entry name" value="EAL"/>
    <property type="match status" value="1"/>
</dbReference>
<protein>
    <submittedName>
        <fullName evidence="5">Diguanylate phosphodiesterase (EAL domain)</fullName>
    </submittedName>
</protein>
<feature type="signal peptide" evidence="3">
    <location>
        <begin position="1"/>
        <end position="23"/>
    </location>
</feature>
<evidence type="ECO:0000313" key="6">
    <source>
        <dbReference type="Proteomes" id="UP000001817"/>
    </source>
</evidence>
<dbReference type="Proteomes" id="UP000001817">
    <property type="component" value="Chromosome 3"/>
</dbReference>
<keyword evidence="3" id="KW-0732">Signal</keyword>
<feature type="transmembrane region" description="Helical" evidence="2">
    <location>
        <begin position="194"/>
        <end position="220"/>
    </location>
</feature>
<feature type="chain" id="PRO_5004182189" evidence="3">
    <location>
        <begin position="24"/>
        <end position="486"/>
    </location>
</feature>
<keyword evidence="6" id="KW-1185">Reference proteome</keyword>
<feature type="region of interest" description="Disordered" evidence="1">
    <location>
        <begin position="97"/>
        <end position="159"/>
    </location>
</feature>
<evidence type="ECO:0000256" key="1">
    <source>
        <dbReference type="SAM" id="MobiDB-lite"/>
    </source>
</evidence>
<dbReference type="eggNOG" id="COG2200">
    <property type="taxonomic scope" value="Bacteria"/>
</dbReference>
<keyword evidence="2" id="KW-0472">Membrane</keyword>
<evidence type="ECO:0000256" key="2">
    <source>
        <dbReference type="SAM" id="Phobius"/>
    </source>
</evidence>
<dbReference type="KEGG" id="bxe:Bxe_C1171"/>
<dbReference type="Gene3D" id="3.20.20.450">
    <property type="entry name" value="EAL domain"/>
    <property type="match status" value="1"/>
</dbReference>
<keyword evidence="2" id="KW-0812">Transmembrane</keyword>
<dbReference type="InterPro" id="IPR050706">
    <property type="entry name" value="Cyclic-di-GMP_PDE-like"/>
</dbReference>
<dbReference type="KEGG" id="bxb:DR64_8634"/>
<dbReference type="EMBL" id="CP000272">
    <property type="protein sequence ID" value="ABE37035.1"/>
    <property type="molecule type" value="Genomic_DNA"/>
</dbReference>
<organism evidence="5 6">
    <name type="scientific">Paraburkholderia xenovorans (strain LB400)</name>
    <dbReference type="NCBI Taxonomy" id="266265"/>
    <lineage>
        <taxon>Bacteria</taxon>
        <taxon>Pseudomonadati</taxon>
        <taxon>Pseudomonadota</taxon>
        <taxon>Betaproteobacteria</taxon>
        <taxon>Burkholderiales</taxon>
        <taxon>Burkholderiaceae</taxon>
        <taxon>Paraburkholderia</taxon>
    </lineage>
</organism>